<protein>
    <submittedName>
        <fullName evidence="2">PorV/PorQ family protein</fullName>
    </submittedName>
</protein>
<dbReference type="Gene3D" id="2.40.160.60">
    <property type="entry name" value="Outer membrane protein transport protein (OMPP1/FadL/TodX)"/>
    <property type="match status" value="1"/>
</dbReference>
<evidence type="ECO:0000313" key="2">
    <source>
        <dbReference type="EMBL" id="MBO8478406.1"/>
    </source>
</evidence>
<comment type="caution">
    <text evidence="2">The sequence shown here is derived from an EMBL/GenBank/DDBJ whole genome shotgun (WGS) entry which is preliminary data.</text>
</comment>
<dbReference type="NCBIfam" id="NF033709">
    <property type="entry name" value="PorV_fam"/>
    <property type="match status" value="1"/>
</dbReference>
<evidence type="ECO:0000256" key="1">
    <source>
        <dbReference type="SAM" id="SignalP"/>
    </source>
</evidence>
<feature type="signal peptide" evidence="1">
    <location>
        <begin position="1"/>
        <end position="21"/>
    </location>
</feature>
<gene>
    <name evidence="2" type="ORF">IAB80_05930</name>
</gene>
<dbReference type="AlphaFoldDB" id="A0A9D9IUR7"/>
<sequence>MKKTIPIIISALFFAGLDAGAQALSSMLVPSDPESAAMGGVSVASRANAFALDNNASAISLSEKTFAVGVSYGYWAPETSSNHNMGLGAFVRVSDRVGIGISGKYIMDRPMDITTESGAVTGRFTPHDLIGSAAVSVRVACGVAVGLTAKIANSSIGEGLSGTAFGADLSVAWHGKSFRAGAALCNAGSRISYGGDSYAIPMSVKAGAVWESSFGLEADIEADYLFSGAFMAGAGLEYSIFDIGFVRAGYHYGDRTEGLASFVSAGVGVRFAGLSLDFTYITASQTLNNTLLCSLGYSF</sequence>
<keyword evidence="1" id="KW-0732">Signal</keyword>
<reference evidence="2" key="2">
    <citation type="journal article" date="2021" name="PeerJ">
        <title>Extensive microbial diversity within the chicken gut microbiome revealed by metagenomics and culture.</title>
        <authorList>
            <person name="Gilroy R."/>
            <person name="Ravi A."/>
            <person name="Getino M."/>
            <person name="Pursley I."/>
            <person name="Horton D.L."/>
            <person name="Alikhan N.F."/>
            <person name="Baker D."/>
            <person name="Gharbi K."/>
            <person name="Hall N."/>
            <person name="Watson M."/>
            <person name="Adriaenssens E.M."/>
            <person name="Foster-Nyarko E."/>
            <person name="Jarju S."/>
            <person name="Secka A."/>
            <person name="Antonio M."/>
            <person name="Oren A."/>
            <person name="Chaudhuri R.R."/>
            <person name="La Ragione R."/>
            <person name="Hildebrand F."/>
            <person name="Pallen M.J."/>
        </authorList>
    </citation>
    <scope>NUCLEOTIDE SEQUENCE</scope>
    <source>
        <strain evidence="2">2478</strain>
    </source>
</reference>
<accession>A0A9D9IUR7</accession>
<dbReference type="Proteomes" id="UP000823771">
    <property type="component" value="Unassembled WGS sequence"/>
</dbReference>
<name>A0A9D9IUR7_9BACT</name>
<feature type="chain" id="PRO_5038891120" evidence="1">
    <location>
        <begin position="22"/>
        <end position="299"/>
    </location>
</feature>
<organism evidence="2 3">
    <name type="scientific">Candidatus Cryptobacteroides excrementipullorum</name>
    <dbReference type="NCBI Taxonomy" id="2840761"/>
    <lineage>
        <taxon>Bacteria</taxon>
        <taxon>Pseudomonadati</taxon>
        <taxon>Bacteroidota</taxon>
        <taxon>Bacteroidia</taxon>
        <taxon>Bacteroidales</taxon>
        <taxon>Candidatus Cryptobacteroides</taxon>
    </lineage>
</organism>
<reference evidence="2" key="1">
    <citation type="submission" date="2020-10" db="EMBL/GenBank/DDBJ databases">
        <authorList>
            <person name="Gilroy R."/>
        </authorList>
    </citation>
    <scope>NUCLEOTIDE SEQUENCE</scope>
    <source>
        <strain evidence="2">2478</strain>
    </source>
</reference>
<proteinExistence type="predicted"/>
<evidence type="ECO:0000313" key="3">
    <source>
        <dbReference type="Proteomes" id="UP000823771"/>
    </source>
</evidence>
<dbReference type="EMBL" id="JADILZ010000050">
    <property type="protein sequence ID" value="MBO8478406.1"/>
    <property type="molecule type" value="Genomic_DNA"/>
</dbReference>